<proteinExistence type="predicted"/>
<dbReference type="EMBL" id="JAPDGR010001246">
    <property type="protein sequence ID" value="KAJ2984678.1"/>
    <property type="molecule type" value="Genomic_DNA"/>
</dbReference>
<evidence type="ECO:0000313" key="2">
    <source>
        <dbReference type="Proteomes" id="UP001143856"/>
    </source>
</evidence>
<reference evidence="1" key="1">
    <citation type="submission" date="2022-10" db="EMBL/GenBank/DDBJ databases">
        <title>Genome Sequence of Xylaria curta.</title>
        <authorList>
            <person name="Buettner E."/>
        </authorList>
    </citation>
    <scope>NUCLEOTIDE SEQUENCE</scope>
    <source>
        <strain evidence="1">Babe10</strain>
    </source>
</reference>
<gene>
    <name evidence="1" type="ORF">NUW58_g5933</name>
</gene>
<comment type="caution">
    <text evidence="1">The sequence shown here is derived from an EMBL/GenBank/DDBJ whole genome shotgun (WGS) entry which is preliminary data.</text>
</comment>
<organism evidence="1 2">
    <name type="scientific">Xylaria curta</name>
    <dbReference type="NCBI Taxonomy" id="42375"/>
    <lineage>
        <taxon>Eukaryota</taxon>
        <taxon>Fungi</taxon>
        <taxon>Dikarya</taxon>
        <taxon>Ascomycota</taxon>
        <taxon>Pezizomycotina</taxon>
        <taxon>Sordariomycetes</taxon>
        <taxon>Xylariomycetidae</taxon>
        <taxon>Xylariales</taxon>
        <taxon>Xylariaceae</taxon>
        <taxon>Xylaria</taxon>
    </lineage>
</organism>
<dbReference type="Proteomes" id="UP001143856">
    <property type="component" value="Unassembled WGS sequence"/>
</dbReference>
<keyword evidence="2" id="KW-1185">Reference proteome</keyword>
<protein>
    <submittedName>
        <fullName evidence="1">Uncharacterized protein</fullName>
    </submittedName>
</protein>
<sequence length="1163" mass="130528">MKTTILLSVSACFSQLKWYYFSTPRRLNDLEIYDEASRGPWGAFLILLQCRKSTILTTALAITTLASLLVEPSAQQILDFQSREITQKDADVSIVNSHGFKLRFSNDSNDGYLAKTLGIRSTLVNAATGTISSFSFRCPDSATRCTYPAFTTLGICSLFHNTTDLSTQSCAYNHTTGAIFCNVLLPSTWNEIEGARPIVMGLNYTDKELVPRLYDTSPENQSAFDDIFSYGRADGQLEFTRGPYLRMSGVRLLPRFLSEPKDPQFEAFESIWYWCARTYNASTGSAEAVFPELVSTRTLTPIQPDCWESHPDFCTYSDNVTSEVYSLDGYTVWWLHRYIYYALASSFALARSSEDTSYGQSGDVADIGGYLYSVPDLDEVFQNVATQASHIIRIAGGENENTTIVEGVAFGLETYIDVRWGWVLLPFIETLLAVVLLVATIVLASKSRQPLFKSSVNALLFHGLEDSMATDLALHINDKQPLSVLQAMSRDLETTLLFTCQQRNPSKRGASGWHWFLEHVKLAKYARQIRCDRSHPCSNCQAAGIACQQVSIGSDTHPKAADRIARLEDQIKQLDHRLSEVEHQYEDRVTTIAPLRSISPSNVSIEREPRPSSLTPNNLYQGSSSFATLSAEASEAVQISTLTTASNRAQSIGESVRDLNSLIHTGSIASSLNDHYFSPISVECPLISLNPLPVNLVISVLHKIKARSAIFLHGYVISDITLIENICRRVCFPTDPVSTGLATSMYGLLYFLLREILMLGEQLESDYDLTTYVARCKENFNIGIETYNILAVPSFENILSLTLGIIMAQNEAKPFLACTLASVAASHCQVLGYHREKMYQGDHTEVSQTKRRLFWSLYVFNKNTSLLLGRSSSFQDIEIDVQYPPLSTDKGHKPWDEWFHLAIRLAKVQEQIYDKLYSPTGLQSDVEERRHHIESLEIVLHHWRTDLEQINGTYAHYPQVFSLSRVHWDIMYYSTLTCLLRGTATSSTRGEISSRCFQAARLSLQSHLHYFSKYKSSDILSDTDFANWVLHNSSFTPFIVLFLHAIATSSVNDLDLLDEVVQTLLSTRQAGKSFERLYELCATFARLARRLVAEAQPCVGDYNQGTDTLHLPDTTDQMPEYWLESLQALDGVSGEFSHEYDFDISTTFADWMNGQPISQAGPL</sequence>
<name>A0ACC1NZ76_9PEZI</name>
<accession>A0ACC1NZ76</accession>
<evidence type="ECO:0000313" key="1">
    <source>
        <dbReference type="EMBL" id="KAJ2984678.1"/>
    </source>
</evidence>